<feature type="compositionally biased region" description="Gly residues" evidence="1">
    <location>
        <begin position="190"/>
        <end position="200"/>
    </location>
</feature>
<organism evidence="3 4">
    <name type="scientific">Paenibacillus filicis</name>
    <dbReference type="NCBI Taxonomy" id="669464"/>
    <lineage>
        <taxon>Bacteria</taxon>
        <taxon>Bacillati</taxon>
        <taxon>Bacillota</taxon>
        <taxon>Bacilli</taxon>
        <taxon>Bacillales</taxon>
        <taxon>Paenibacillaceae</taxon>
        <taxon>Paenibacillus</taxon>
    </lineage>
</organism>
<feature type="compositionally biased region" description="Basic and acidic residues" evidence="1">
    <location>
        <begin position="128"/>
        <end position="138"/>
    </location>
</feature>
<feature type="region of interest" description="Disordered" evidence="1">
    <location>
        <begin position="23"/>
        <end position="57"/>
    </location>
</feature>
<gene>
    <name evidence="3" type="ORF">WMW72_02085</name>
</gene>
<evidence type="ECO:0000256" key="1">
    <source>
        <dbReference type="SAM" id="MobiDB-lite"/>
    </source>
</evidence>
<feature type="compositionally biased region" description="Low complexity" evidence="1">
    <location>
        <begin position="148"/>
        <end position="163"/>
    </location>
</feature>
<evidence type="ECO:0000313" key="4">
    <source>
        <dbReference type="Proteomes" id="UP001469365"/>
    </source>
</evidence>
<feature type="compositionally biased region" description="Low complexity" evidence="1">
    <location>
        <begin position="34"/>
        <end position="48"/>
    </location>
</feature>
<dbReference type="Proteomes" id="UP001469365">
    <property type="component" value="Unassembled WGS sequence"/>
</dbReference>
<comment type="caution">
    <text evidence="3">The sequence shown here is derived from an EMBL/GenBank/DDBJ whole genome shotgun (WGS) entry which is preliminary data.</text>
</comment>
<dbReference type="PROSITE" id="PS51257">
    <property type="entry name" value="PROKAR_LIPOPROTEIN"/>
    <property type="match status" value="1"/>
</dbReference>
<dbReference type="RefSeq" id="WP_341413743.1">
    <property type="nucleotide sequence ID" value="NZ_JBBPCC010000001.1"/>
</dbReference>
<keyword evidence="2" id="KW-0732">Signal</keyword>
<feature type="chain" id="PRO_5046395246" description="Lipoprotein" evidence="2">
    <location>
        <begin position="25"/>
        <end position="217"/>
    </location>
</feature>
<evidence type="ECO:0000256" key="2">
    <source>
        <dbReference type="SAM" id="SignalP"/>
    </source>
</evidence>
<feature type="region of interest" description="Disordered" evidence="1">
    <location>
        <begin position="128"/>
        <end position="208"/>
    </location>
</feature>
<evidence type="ECO:0008006" key="5">
    <source>
        <dbReference type="Google" id="ProtNLM"/>
    </source>
</evidence>
<accession>A0ABU9DEJ5</accession>
<proteinExistence type="predicted"/>
<evidence type="ECO:0000313" key="3">
    <source>
        <dbReference type="EMBL" id="MEK8126691.1"/>
    </source>
</evidence>
<keyword evidence="4" id="KW-1185">Reference proteome</keyword>
<name>A0ABU9DEJ5_9BACL</name>
<reference evidence="3 4" key="1">
    <citation type="submission" date="2024-04" db="EMBL/GenBank/DDBJ databases">
        <title>draft genome sequnece of Paenibacillus filicis.</title>
        <authorList>
            <person name="Kim D.-U."/>
        </authorList>
    </citation>
    <scope>NUCLEOTIDE SEQUENCE [LARGE SCALE GENOMIC DNA]</scope>
    <source>
        <strain evidence="3 4">KACC14197</strain>
    </source>
</reference>
<dbReference type="EMBL" id="JBBPCC010000001">
    <property type="protein sequence ID" value="MEK8126691.1"/>
    <property type="molecule type" value="Genomic_DNA"/>
</dbReference>
<protein>
    <recommendedName>
        <fullName evidence="5">Lipoprotein</fullName>
    </recommendedName>
</protein>
<sequence length="217" mass="22627">MNYTKIGAAGVLLTLLLSGCGTQAATQDTPKSNGATQGAAAQADSAGQNKPDRPQMNEQQREMMTTFQSLIRMDKTDGLAITKEEAQPMLAVVQDSITKGELTSDAHAKLTEKLTADQKKYLDDSAAKMKEQMDKLKQDGNSGGPRPGGQRQQGQAQGDANAAKPHSTDANAGNGASGQQDKGGQDRGQRGGGNGGGFTGGKNPSEQLVELLQAKLK</sequence>
<feature type="compositionally biased region" description="Polar residues" evidence="1">
    <location>
        <begin position="23"/>
        <end position="33"/>
    </location>
</feature>
<feature type="signal peptide" evidence="2">
    <location>
        <begin position="1"/>
        <end position="24"/>
    </location>
</feature>